<dbReference type="Proteomes" id="UP000298030">
    <property type="component" value="Unassembled WGS sequence"/>
</dbReference>
<evidence type="ECO:0000313" key="1">
    <source>
        <dbReference type="EMBL" id="TEB33249.1"/>
    </source>
</evidence>
<dbReference type="EMBL" id="QPFP01000013">
    <property type="protein sequence ID" value="TEB33249.1"/>
    <property type="molecule type" value="Genomic_DNA"/>
</dbReference>
<proteinExistence type="predicted"/>
<dbReference type="AlphaFoldDB" id="A0A4Y7TID3"/>
<comment type="caution">
    <text evidence="1">The sequence shown here is derived from an EMBL/GenBank/DDBJ whole genome shotgun (WGS) entry which is preliminary data.</text>
</comment>
<accession>A0A4Y7TID3</accession>
<gene>
    <name evidence="1" type="ORF">FA13DRAFT_196385</name>
</gene>
<reference evidence="1 2" key="1">
    <citation type="journal article" date="2019" name="Nat. Ecol. Evol.">
        <title>Megaphylogeny resolves global patterns of mushroom evolution.</title>
        <authorList>
            <person name="Varga T."/>
            <person name="Krizsan K."/>
            <person name="Foldi C."/>
            <person name="Dima B."/>
            <person name="Sanchez-Garcia M."/>
            <person name="Sanchez-Ramirez S."/>
            <person name="Szollosi G.J."/>
            <person name="Szarkandi J.G."/>
            <person name="Papp V."/>
            <person name="Albert L."/>
            <person name="Andreopoulos W."/>
            <person name="Angelini C."/>
            <person name="Antonin V."/>
            <person name="Barry K.W."/>
            <person name="Bougher N.L."/>
            <person name="Buchanan P."/>
            <person name="Buyck B."/>
            <person name="Bense V."/>
            <person name="Catcheside P."/>
            <person name="Chovatia M."/>
            <person name="Cooper J."/>
            <person name="Damon W."/>
            <person name="Desjardin D."/>
            <person name="Finy P."/>
            <person name="Geml J."/>
            <person name="Haridas S."/>
            <person name="Hughes K."/>
            <person name="Justo A."/>
            <person name="Karasinski D."/>
            <person name="Kautmanova I."/>
            <person name="Kiss B."/>
            <person name="Kocsube S."/>
            <person name="Kotiranta H."/>
            <person name="LaButti K.M."/>
            <person name="Lechner B.E."/>
            <person name="Liimatainen K."/>
            <person name="Lipzen A."/>
            <person name="Lukacs Z."/>
            <person name="Mihaltcheva S."/>
            <person name="Morgado L.N."/>
            <person name="Niskanen T."/>
            <person name="Noordeloos M.E."/>
            <person name="Ohm R.A."/>
            <person name="Ortiz-Santana B."/>
            <person name="Ovrebo C."/>
            <person name="Racz N."/>
            <person name="Riley R."/>
            <person name="Savchenko A."/>
            <person name="Shiryaev A."/>
            <person name="Soop K."/>
            <person name="Spirin V."/>
            <person name="Szebenyi C."/>
            <person name="Tomsovsky M."/>
            <person name="Tulloss R.E."/>
            <person name="Uehling J."/>
            <person name="Grigoriev I.V."/>
            <person name="Vagvolgyi C."/>
            <person name="Papp T."/>
            <person name="Martin F.M."/>
            <person name="Miettinen O."/>
            <person name="Hibbett D.S."/>
            <person name="Nagy L.G."/>
        </authorList>
    </citation>
    <scope>NUCLEOTIDE SEQUENCE [LARGE SCALE GENOMIC DNA]</scope>
    <source>
        <strain evidence="1 2">FP101781</strain>
    </source>
</reference>
<keyword evidence="2" id="KW-1185">Reference proteome</keyword>
<protein>
    <submittedName>
        <fullName evidence="1">Uncharacterized protein</fullName>
    </submittedName>
</protein>
<sequence length="160" mass="17768">MDKPNVLVPSFGLSRSFHLAPFFPPCASLCLPPSILSLSCSSSLLDLILTIPHSFCVFVVYIGDDVSPTHSHFLSLSLPHSFGRTLSFCCCCSFAVLWNFRLSSSLFYDGLFLRSFEKVCFWVSCCPPSLPLLVLSFCRPAVILSNIHSLRTYYLCPTLA</sequence>
<name>A0A4Y7TID3_COPMI</name>
<evidence type="ECO:0000313" key="2">
    <source>
        <dbReference type="Proteomes" id="UP000298030"/>
    </source>
</evidence>
<organism evidence="1 2">
    <name type="scientific">Coprinellus micaceus</name>
    <name type="common">Glistening ink-cap mushroom</name>
    <name type="synonym">Coprinus micaceus</name>
    <dbReference type="NCBI Taxonomy" id="71717"/>
    <lineage>
        <taxon>Eukaryota</taxon>
        <taxon>Fungi</taxon>
        <taxon>Dikarya</taxon>
        <taxon>Basidiomycota</taxon>
        <taxon>Agaricomycotina</taxon>
        <taxon>Agaricomycetes</taxon>
        <taxon>Agaricomycetidae</taxon>
        <taxon>Agaricales</taxon>
        <taxon>Agaricineae</taxon>
        <taxon>Psathyrellaceae</taxon>
        <taxon>Coprinellus</taxon>
    </lineage>
</organism>